<dbReference type="EMBL" id="JAQMWT010000552">
    <property type="protein sequence ID" value="KAJ8599610.1"/>
    <property type="molecule type" value="Genomic_DNA"/>
</dbReference>
<dbReference type="CDD" id="cd20071">
    <property type="entry name" value="SET_SMYD"/>
    <property type="match status" value="1"/>
</dbReference>
<dbReference type="AlphaFoldDB" id="A0AAD7XKM0"/>
<gene>
    <name evidence="3" type="ORF">CTAYLR_004678</name>
</gene>
<dbReference type="InterPro" id="IPR046341">
    <property type="entry name" value="SET_dom_sf"/>
</dbReference>
<reference evidence="3" key="1">
    <citation type="submission" date="2023-01" db="EMBL/GenBank/DDBJ databases">
        <title>Metagenome sequencing of chrysophaentin producing Chrysophaeum taylorii.</title>
        <authorList>
            <person name="Davison J."/>
            <person name="Bewley C."/>
        </authorList>
    </citation>
    <scope>NUCLEOTIDE SEQUENCE</scope>
    <source>
        <strain evidence="3">NIES-1699</strain>
    </source>
</reference>
<dbReference type="Proteomes" id="UP001230188">
    <property type="component" value="Unassembled WGS sequence"/>
</dbReference>
<dbReference type="Pfam" id="PF00856">
    <property type="entry name" value="SET"/>
    <property type="match status" value="1"/>
</dbReference>
<sequence length="352" mass="37645">MARVGVSEIHGRGLFATRSFVAGEEILREAPLAAMQDVANRAEVLCCGNCLAFLDVDEGVRTQLAAGCLTRQEAHRALEGTVCACACGEMYCDEACRASHRSHETLCVGKISDSDAAAHPLVAFKTLAVESNEILLLAADLLVTDRPAGFVSEKWDDVVRVAATLRGEPPEDGLEENLRDLVATAAALLSEATGRPVTPDDISRVVGMFEQNNVGVRKECDGFPPLEGTALYARCCSANHSCDPNCDILYEGPPFVPLEARLVANRDIEGGDELTISYVDENADTQTRRWATAEYGFLCRCPRCERDSVSSSSSSSSPDDDDVDCDGGNGGEPATQPPDDAVAATRRVERDG</sequence>
<dbReference type="SUPFAM" id="SSF82199">
    <property type="entry name" value="SET domain"/>
    <property type="match status" value="1"/>
</dbReference>
<comment type="caution">
    <text evidence="3">The sequence shown here is derived from an EMBL/GenBank/DDBJ whole genome shotgun (WGS) entry which is preliminary data.</text>
</comment>
<evidence type="ECO:0000259" key="2">
    <source>
        <dbReference type="PROSITE" id="PS50280"/>
    </source>
</evidence>
<dbReference type="PANTHER" id="PTHR47436:SF1">
    <property type="entry name" value="SET DOMAIN-CONTAINING PROTEIN"/>
    <property type="match status" value="1"/>
</dbReference>
<dbReference type="Gene3D" id="2.170.270.10">
    <property type="entry name" value="SET domain"/>
    <property type="match status" value="1"/>
</dbReference>
<organism evidence="3 4">
    <name type="scientific">Chrysophaeum taylorii</name>
    <dbReference type="NCBI Taxonomy" id="2483200"/>
    <lineage>
        <taxon>Eukaryota</taxon>
        <taxon>Sar</taxon>
        <taxon>Stramenopiles</taxon>
        <taxon>Ochrophyta</taxon>
        <taxon>Pelagophyceae</taxon>
        <taxon>Pelagomonadales</taxon>
        <taxon>Pelagomonadaceae</taxon>
        <taxon>Chrysophaeum</taxon>
    </lineage>
</organism>
<dbReference type="Gene3D" id="1.10.220.160">
    <property type="match status" value="1"/>
</dbReference>
<feature type="region of interest" description="Disordered" evidence="1">
    <location>
        <begin position="307"/>
        <end position="352"/>
    </location>
</feature>
<proteinExistence type="predicted"/>
<feature type="domain" description="SET" evidence="2">
    <location>
        <begin position="1"/>
        <end position="279"/>
    </location>
</feature>
<evidence type="ECO:0000256" key="1">
    <source>
        <dbReference type="SAM" id="MobiDB-lite"/>
    </source>
</evidence>
<evidence type="ECO:0000313" key="3">
    <source>
        <dbReference type="EMBL" id="KAJ8599610.1"/>
    </source>
</evidence>
<dbReference type="PANTHER" id="PTHR47436">
    <property type="entry name" value="HISTONE-LYSINE N-METHYLTRANSFERASE ATXR2"/>
    <property type="match status" value="1"/>
</dbReference>
<evidence type="ECO:0000313" key="4">
    <source>
        <dbReference type="Proteomes" id="UP001230188"/>
    </source>
</evidence>
<protein>
    <recommendedName>
        <fullName evidence="2">SET domain-containing protein</fullName>
    </recommendedName>
</protein>
<dbReference type="InterPro" id="IPR001214">
    <property type="entry name" value="SET_dom"/>
</dbReference>
<dbReference type="GO" id="GO:0008168">
    <property type="term" value="F:methyltransferase activity"/>
    <property type="evidence" value="ECO:0007669"/>
    <property type="project" value="InterPro"/>
</dbReference>
<dbReference type="InterPro" id="IPR044237">
    <property type="entry name" value="ATXR2-like"/>
</dbReference>
<accession>A0AAD7XKM0</accession>
<dbReference type="PROSITE" id="PS50280">
    <property type="entry name" value="SET"/>
    <property type="match status" value="1"/>
</dbReference>
<keyword evidence="4" id="KW-1185">Reference proteome</keyword>
<dbReference type="Gene3D" id="6.10.140.2220">
    <property type="match status" value="1"/>
</dbReference>
<name>A0AAD7XKM0_9STRA</name>